<dbReference type="Proteomes" id="UP000319818">
    <property type="component" value="Unassembled WGS sequence"/>
</dbReference>
<dbReference type="AlphaFoldDB" id="A0A543FXG1"/>
<gene>
    <name evidence="1" type="ORF">FB388_5762</name>
</gene>
<comment type="caution">
    <text evidence="1">The sequence shown here is derived from an EMBL/GenBank/DDBJ whole genome shotgun (WGS) entry which is preliminary data.</text>
</comment>
<protein>
    <submittedName>
        <fullName evidence="1">Uncharacterized protein</fullName>
    </submittedName>
</protein>
<evidence type="ECO:0000313" key="1">
    <source>
        <dbReference type="EMBL" id="TQM38522.1"/>
    </source>
</evidence>
<organism evidence="1 2">
    <name type="scientific">Pseudonocardia cypriaca</name>
    <dbReference type="NCBI Taxonomy" id="882449"/>
    <lineage>
        <taxon>Bacteria</taxon>
        <taxon>Bacillati</taxon>
        <taxon>Actinomycetota</taxon>
        <taxon>Actinomycetes</taxon>
        <taxon>Pseudonocardiales</taxon>
        <taxon>Pseudonocardiaceae</taxon>
        <taxon>Pseudonocardia</taxon>
    </lineage>
</organism>
<reference evidence="1 2" key="1">
    <citation type="submission" date="2019-06" db="EMBL/GenBank/DDBJ databases">
        <title>Sequencing the genomes of 1000 actinobacteria strains.</title>
        <authorList>
            <person name="Klenk H.-P."/>
        </authorList>
    </citation>
    <scope>NUCLEOTIDE SEQUENCE [LARGE SCALE GENOMIC DNA]</scope>
    <source>
        <strain evidence="1 2">DSM 45511</strain>
    </source>
</reference>
<sequence length="96" mass="10997">MHMKGHMLQLLAERGPMWDYDIADDVMRVYDVSGDYWFGTVRLTLTDLFSSGLLDEIETAVDPEKSRGEEKLLFKFGLNDFGRTRMRQSGLMGESA</sequence>
<dbReference type="EMBL" id="VFPH01000002">
    <property type="protein sequence ID" value="TQM38522.1"/>
    <property type="molecule type" value="Genomic_DNA"/>
</dbReference>
<name>A0A543FXG1_9PSEU</name>
<dbReference type="OrthoDB" id="2870328at2"/>
<accession>A0A543FXG1</accession>
<keyword evidence="2" id="KW-1185">Reference proteome</keyword>
<evidence type="ECO:0000313" key="2">
    <source>
        <dbReference type="Proteomes" id="UP000319818"/>
    </source>
</evidence>
<dbReference type="RefSeq" id="WP_142105188.1">
    <property type="nucleotide sequence ID" value="NZ_VFPH01000002.1"/>
</dbReference>
<proteinExistence type="predicted"/>